<dbReference type="KEGG" id="hir:HETIRDRAFT_109237"/>
<dbReference type="Proteomes" id="UP000030671">
    <property type="component" value="Unassembled WGS sequence"/>
</dbReference>
<gene>
    <name evidence="2" type="ORF">HETIRDRAFT_109237</name>
</gene>
<feature type="region of interest" description="Disordered" evidence="1">
    <location>
        <begin position="1"/>
        <end position="86"/>
    </location>
</feature>
<proteinExistence type="predicted"/>
<feature type="compositionally biased region" description="Pro residues" evidence="1">
    <location>
        <begin position="165"/>
        <end position="176"/>
    </location>
</feature>
<organism evidence="2 3">
    <name type="scientific">Heterobasidion irregulare (strain TC 32-1)</name>
    <dbReference type="NCBI Taxonomy" id="747525"/>
    <lineage>
        <taxon>Eukaryota</taxon>
        <taxon>Fungi</taxon>
        <taxon>Dikarya</taxon>
        <taxon>Basidiomycota</taxon>
        <taxon>Agaricomycotina</taxon>
        <taxon>Agaricomycetes</taxon>
        <taxon>Russulales</taxon>
        <taxon>Bondarzewiaceae</taxon>
        <taxon>Heterobasidion</taxon>
        <taxon>Heterobasidion annosum species complex</taxon>
    </lineage>
</organism>
<dbReference type="HOGENOM" id="CLU_1525341_0_0_1"/>
<sequence>MSECQAVGPLDMVESLRAQGSRNRHPARSVEVRTRGSREMGETDVADSKEPLNAGMPTYPTRDAPRPHMPASRSLPPLETLHTASPPVSAIFPSPVIPMDLQAPPHRPRRPDRVYLYSLGVLSGTTSLRPSNRLLGTHRASTDACCLAESRRAAPRRAQATPMNRPRPPLIPSCDL</sequence>
<name>W4KHX2_HETIT</name>
<evidence type="ECO:0000313" key="2">
    <source>
        <dbReference type="EMBL" id="ETW84915.1"/>
    </source>
</evidence>
<feature type="compositionally biased region" description="Basic and acidic residues" evidence="1">
    <location>
        <begin position="28"/>
        <end position="50"/>
    </location>
</feature>
<evidence type="ECO:0000256" key="1">
    <source>
        <dbReference type="SAM" id="MobiDB-lite"/>
    </source>
</evidence>
<dbReference type="GeneID" id="20666425"/>
<evidence type="ECO:0000313" key="3">
    <source>
        <dbReference type="Proteomes" id="UP000030671"/>
    </source>
</evidence>
<accession>W4KHX2</accession>
<feature type="region of interest" description="Disordered" evidence="1">
    <location>
        <begin position="151"/>
        <end position="176"/>
    </location>
</feature>
<dbReference type="InParanoid" id="W4KHX2"/>
<dbReference type="RefSeq" id="XP_009544538.1">
    <property type="nucleotide sequence ID" value="XM_009546243.1"/>
</dbReference>
<reference evidence="2 3" key="1">
    <citation type="journal article" date="2012" name="New Phytol.">
        <title>Insight into trade-off between wood decay and parasitism from the genome of a fungal forest pathogen.</title>
        <authorList>
            <person name="Olson A."/>
            <person name="Aerts A."/>
            <person name="Asiegbu F."/>
            <person name="Belbahri L."/>
            <person name="Bouzid O."/>
            <person name="Broberg A."/>
            <person name="Canback B."/>
            <person name="Coutinho P.M."/>
            <person name="Cullen D."/>
            <person name="Dalman K."/>
            <person name="Deflorio G."/>
            <person name="van Diepen L.T."/>
            <person name="Dunand C."/>
            <person name="Duplessis S."/>
            <person name="Durling M."/>
            <person name="Gonthier P."/>
            <person name="Grimwood J."/>
            <person name="Fossdal C.G."/>
            <person name="Hansson D."/>
            <person name="Henrissat B."/>
            <person name="Hietala A."/>
            <person name="Himmelstrand K."/>
            <person name="Hoffmeister D."/>
            <person name="Hogberg N."/>
            <person name="James T.Y."/>
            <person name="Karlsson M."/>
            <person name="Kohler A."/>
            <person name="Kues U."/>
            <person name="Lee Y.H."/>
            <person name="Lin Y.C."/>
            <person name="Lind M."/>
            <person name="Lindquist E."/>
            <person name="Lombard V."/>
            <person name="Lucas S."/>
            <person name="Lunden K."/>
            <person name="Morin E."/>
            <person name="Murat C."/>
            <person name="Park J."/>
            <person name="Raffaello T."/>
            <person name="Rouze P."/>
            <person name="Salamov A."/>
            <person name="Schmutz J."/>
            <person name="Solheim H."/>
            <person name="Stahlberg J."/>
            <person name="Velez H."/>
            <person name="de Vries R.P."/>
            <person name="Wiebenga A."/>
            <person name="Woodward S."/>
            <person name="Yakovlev I."/>
            <person name="Garbelotto M."/>
            <person name="Martin F."/>
            <person name="Grigoriev I.V."/>
            <person name="Stenlid J."/>
        </authorList>
    </citation>
    <scope>NUCLEOTIDE SEQUENCE [LARGE SCALE GENOMIC DNA]</scope>
    <source>
        <strain evidence="2 3">TC 32-1</strain>
    </source>
</reference>
<dbReference type="EMBL" id="KI925456">
    <property type="protein sequence ID" value="ETW84915.1"/>
    <property type="molecule type" value="Genomic_DNA"/>
</dbReference>
<keyword evidence="3" id="KW-1185">Reference proteome</keyword>
<protein>
    <submittedName>
        <fullName evidence="2">Uncharacterized protein</fullName>
    </submittedName>
</protein>
<dbReference type="AlphaFoldDB" id="W4KHX2"/>